<dbReference type="GO" id="GO:0005524">
    <property type="term" value="F:ATP binding"/>
    <property type="evidence" value="ECO:0007669"/>
    <property type="project" value="UniProtKB-KW"/>
</dbReference>
<dbReference type="InterPro" id="IPR003594">
    <property type="entry name" value="HATPase_dom"/>
</dbReference>
<dbReference type="EC" id="2.7.13.3" evidence="3"/>
<evidence type="ECO:0000256" key="1">
    <source>
        <dbReference type="ARBA" id="ARBA00000085"/>
    </source>
</evidence>
<keyword evidence="4" id="KW-0597">Phosphoprotein</keyword>
<evidence type="ECO:0000256" key="2">
    <source>
        <dbReference type="ARBA" id="ARBA00004370"/>
    </source>
</evidence>
<dbReference type="GO" id="GO:0000155">
    <property type="term" value="F:phosphorelay sensor kinase activity"/>
    <property type="evidence" value="ECO:0007669"/>
    <property type="project" value="InterPro"/>
</dbReference>
<dbReference type="STRING" id="571298.SAMN04488026_10106"/>
<gene>
    <name evidence="12" type="ORF">SAMN04488026_10106</name>
</gene>
<dbReference type="InterPro" id="IPR003660">
    <property type="entry name" value="HAMP_dom"/>
</dbReference>
<dbReference type="Proteomes" id="UP000199382">
    <property type="component" value="Unassembled WGS sequence"/>
</dbReference>
<dbReference type="SUPFAM" id="SSF55874">
    <property type="entry name" value="ATPase domain of HSP90 chaperone/DNA topoisomerase II/histidine kinase"/>
    <property type="match status" value="1"/>
</dbReference>
<keyword evidence="7 12" id="KW-0418">Kinase</keyword>
<accession>A0A1G8Q0D8</accession>
<dbReference type="InterPro" id="IPR036890">
    <property type="entry name" value="HATPase_C_sf"/>
</dbReference>
<dbReference type="InterPro" id="IPR005467">
    <property type="entry name" value="His_kinase_dom"/>
</dbReference>
<evidence type="ECO:0000256" key="5">
    <source>
        <dbReference type="ARBA" id="ARBA00022679"/>
    </source>
</evidence>
<dbReference type="PANTHER" id="PTHR43065">
    <property type="entry name" value="SENSOR HISTIDINE KINASE"/>
    <property type="match status" value="1"/>
</dbReference>
<evidence type="ECO:0000256" key="8">
    <source>
        <dbReference type="ARBA" id="ARBA00022840"/>
    </source>
</evidence>
<keyword evidence="13" id="KW-1185">Reference proteome</keyword>
<name>A0A1G8Q0D8_9RHOB</name>
<evidence type="ECO:0000256" key="10">
    <source>
        <dbReference type="SAM" id="Phobius"/>
    </source>
</evidence>
<evidence type="ECO:0000256" key="7">
    <source>
        <dbReference type="ARBA" id="ARBA00022777"/>
    </source>
</evidence>
<dbReference type="RefSeq" id="WP_244520629.1">
    <property type="nucleotide sequence ID" value="NZ_FNEK01000010.1"/>
</dbReference>
<feature type="transmembrane region" description="Helical" evidence="10">
    <location>
        <begin position="171"/>
        <end position="190"/>
    </location>
</feature>
<reference evidence="12 13" key="1">
    <citation type="submission" date="2016-10" db="EMBL/GenBank/DDBJ databases">
        <authorList>
            <person name="de Groot N.N."/>
        </authorList>
    </citation>
    <scope>NUCLEOTIDE SEQUENCE [LARGE SCALE GENOMIC DNA]</scope>
    <source>
        <strain evidence="12 13">DSM 25294</strain>
    </source>
</reference>
<dbReference type="SMART" id="SM00387">
    <property type="entry name" value="HATPase_c"/>
    <property type="match status" value="1"/>
</dbReference>
<dbReference type="EMBL" id="FNEK01000010">
    <property type="protein sequence ID" value="SDI98157.1"/>
    <property type="molecule type" value="Genomic_DNA"/>
</dbReference>
<dbReference type="Pfam" id="PF00512">
    <property type="entry name" value="HisKA"/>
    <property type="match status" value="1"/>
</dbReference>
<dbReference type="Gene3D" id="1.10.287.130">
    <property type="match status" value="1"/>
</dbReference>
<evidence type="ECO:0000256" key="9">
    <source>
        <dbReference type="ARBA" id="ARBA00023012"/>
    </source>
</evidence>
<dbReference type="AlphaFoldDB" id="A0A1G8Q0D8"/>
<evidence type="ECO:0000256" key="4">
    <source>
        <dbReference type="ARBA" id="ARBA00022553"/>
    </source>
</evidence>
<dbReference type="PROSITE" id="PS50109">
    <property type="entry name" value="HIS_KIN"/>
    <property type="match status" value="1"/>
</dbReference>
<protein>
    <recommendedName>
        <fullName evidence="3">histidine kinase</fullName>
        <ecNumber evidence="3">2.7.13.3</ecNumber>
    </recommendedName>
</protein>
<evidence type="ECO:0000256" key="6">
    <source>
        <dbReference type="ARBA" id="ARBA00022741"/>
    </source>
</evidence>
<keyword evidence="6" id="KW-0547">Nucleotide-binding</keyword>
<comment type="subcellular location">
    <subcellularLocation>
        <location evidence="2">Membrane</location>
    </subcellularLocation>
</comment>
<keyword evidence="10" id="KW-0472">Membrane</keyword>
<dbReference type="InterPro" id="IPR036097">
    <property type="entry name" value="HisK_dim/P_sf"/>
</dbReference>
<dbReference type="Pfam" id="PF02518">
    <property type="entry name" value="HATPase_c"/>
    <property type="match status" value="1"/>
</dbReference>
<proteinExistence type="predicted"/>
<dbReference type="PANTHER" id="PTHR43065:SF10">
    <property type="entry name" value="PEROXIDE STRESS-ACTIVATED HISTIDINE KINASE MAK3"/>
    <property type="match status" value="1"/>
</dbReference>
<comment type="catalytic activity">
    <reaction evidence="1">
        <text>ATP + protein L-histidine = ADP + protein N-phospho-L-histidine.</text>
        <dbReference type="EC" id="2.7.13.3"/>
    </reaction>
</comment>
<evidence type="ECO:0000259" key="11">
    <source>
        <dbReference type="PROSITE" id="PS50109"/>
    </source>
</evidence>
<keyword evidence="10" id="KW-0812">Transmembrane</keyword>
<dbReference type="CDD" id="cd00082">
    <property type="entry name" value="HisKA"/>
    <property type="match status" value="1"/>
</dbReference>
<evidence type="ECO:0000256" key="3">
    <source>
        <dbReference type="ARBA" id="ARBA00012438"/>
    </source>
</evidence>
<evidence type="ECO:0000313" key="13">
    <source>
        <dbReference type="Proteomes" id="UP000199382"/>
    </source>
</evidence>
<dbReference type="Gene3D" id="6.10.340.10">
    <property type="match status" value="1"/>
</dbReference>
<dbReference type="Gene3D" id="3.30.565.10">
    <property type="entry name" value="Histidine kinase-like ATPase, C-terminal domain"/>
    <property type="match status" value="1"/>
</dbReference>
<dbReference type="InterPro" id="IPR004358">
    <property type="entry name" value="Sig_transdc_His_kin-like_C"/>
</dbReference>
<dbReference type="InterPro" id="IPR003661">
    <property type="entry name" value="HisK_dim/P_dom"/>
</dbReference>
<keyword evidence="5" id="KW-0808">Transferase</keyword>
<sequence>MMLPFSTSLSIRVPLIAASLMVLVGVVASRQVLETLTEVQDERVREIAELHFKALSVALGPFVLREDIWEVYDTLDRATQGAEGNRLIFTVVSDETGQVLAATDPRRAPLDSPVAAFFVNAKTLDDLSVAGQASQILLRAPLIFQGRRVGEIVSELNISDLVQERRRATRLLLLGNALATGILAILGYLATRRMLSPITRLAKHMEETTGSPEATPISYVPRGDTELTRLFETYNNMTTAIEHKAEAERRLAERERFVSLGRLSSSLAHEINNPLGGLLNAADTIKEYAERPDVVRSSADLLTRGLRHMKDVTRAILDENRMDRSATPLTAEDLDDVKLLIYPEIRWRVQRLSWTVRLSPGKEREVPAAPTRQILLNLLLNASTAAGEGGEIGLSFSEAEDGTVSLIVSDNGPGISESARRRLLSSEPVAPGGGVGLRLVRDLVKGLSGSIFVDREDGETRIRVDLPAATYGRRCEPC</sequence>
<keyword evidence="9" id="KW-0902">Two-component regulatory system</keyword>
<dbReference type="PRINTS" id="PR00344">
    <property type="entry name" value="BCTRLSENSOR"/>
</dbReference>
<dbReference type="SMART" id="SM00388">
    <property type="entry name" value="HisKA"/>
    <property type="match status" value="1"/>
</dbReference>
<keyword evidence="10" id="KW-1133">Transmembrane helix</keyword>
<feature type="domain" description="Histidine kinase" evidence="11">
    <location>
        <begin position="266"/>
        <end position="470"/>
    </location>
</feature>
<dbReference type="GO" id="GO:0016020">
    <property type="term" value="C:membrane"/>
    <property type="evidence" value="ECO:0007669"/>
    <property type="project" value="UniProtKB-SubCell"/>
</dbReference>
<dbReference type="SUPFAM" id="SSF47384">
    <property type="entry name" value="Homodimeric domain of signal transducing histidine kinase"/>
    <property type="match status" value="1"/>
</dbReference>
<keyword evidence="8" id="KW-0067">ATP-binding</keyword>
<dbReference type="SMART" id="SM00304">
    <property type="entry name" value="HAMP"/>
    <property type="match status" value="2"/>
</dbReference>
<evidence type="ECO:0000313" key="12">
    <source>
        <dbReference type="EMBL" id="SDI98157.1"/>
    </source>
</evidence>
<organism evidence="12 13">
    <name type="scientific">Aliiruegeria lutimaris</name>
    <dbReference type="NCBI Taxonomy" id="571298"/>
    <lineage>
        <taxon>Bacteria</taxon>
        <taxon>Pseudomonadati</taxon>
        <taxon>Pseudomonadota</taxon>
        <taxon>Alphaproteobacteria</taxon>
        <taxon>Rhodobacterales</taxon>
        <taxon>Roseobacteraceae</taxon>
        <taxon>Aliiruegeria</taxon>
    </lineage>
</organism>